<dbReference type="FunFam" id="3.30.559.10:FF:000004">
    <property type="entry name" value="Acetyltransferase component of pyruvate dehydrogenase complex"/>
    <property type="match status" value="1"/>
</dbReference>
<dbReference type="InterPro" id="IPR003016">
    <property type="entry name" value="2-oxoA_DH_lipoyl-BS"/>
</dbReference>
<evidence type="ECO:0000259" key="10">
    <source>
        <dbReference type="PROSITE" id="PS50968"/>
    </source>
</evidence>
<dbReference type="Gene3D" id="2.40.50.100">
    <property type="match status" value="1"/>
</dbReference>
<evidence type="ECO:0000256" key="7">
    <source>
        <dbReference type="ARBA" id="ARBA00025211"/>
    </source>
</evidence>
<comment type="cofactor">
    <cofactor evidence="1 9">
        <name>(R)-lipoate</name>
        <dbReference type="ChEBI" id="CHEBI:83088"/>
    </cofactor>
</comment>
<dbReference type="GO" id="GO:0005737">
    <property type="term" value="C:cytoplasm"/>
    <property type="evidence" value="ECO:0007669"/>
    <property type="project" value="TreeGrafter"/>
</dbReference>
<dbReference type="GO" id="GO:0031405">
    <property type="term" value="F:lipoic acid binding"/>
    <property type="evidence" value="ECO:0007669"/>
    <property type="project" value="TreeGrafter"/>
</dbReference>
<dbReference type="Pfam" id="PF00198">
    <property type="entry name" value="2-oxoacid_dh"/>
    <property type="match status" value="1"/>
</dbReference>
<dbReference type="Pfam" id="PF00364">
    <property type="entry name" value="Biotin_lipoyl"/>
    <property type="match status" value="1"/>
</dbReference>
<dbReference type="CDD" id="cd06849">
    <property type="entry name" value="lipoyl_domain"/>
    <property type="match status" value="1"/>
</dbReference>
<sequence length="440" mass="47116">MGKEVKVPDIGDFRNVPIIELLVKEGDLLKLDQPLITLESDKATLEVPAPEAGRVERVLVKLGERVSEGSPILILAAPGESTESPSPDPVPVPVPVATPGADPVTLPVEEKWVSAPVVAPPVSTIPLSVPRMTPAGEEALQTAHASPTVRRFARELGVDLGQVAGSGPHQRILREDIQRFVKAALQSSPAQGGGWSLGDLPAWPMVDFAKYGPVETRPLGRIKKLSGGYLHRNWLMIPHVTNHEEVDITELEEFRQDLNREAGPEFPKITLLTLVLKALAAVLPGFPEFNASLQGDALILKQYIHLGFAADTASGLMVPVVRDVPSKGIRSIASEVAELAARAREGRLAPEEMQGGTFSVSSLGGIGGSFFTPIINAPEVAILGLGRALQKPVWCAGTVAGRWMLPLSLSYDHRVIDGAGAARFNEALRQILADIRRILV</sequence>
<keyword evidence="5 9" id="KW-0450">Lipoyl</keyword>
<dbReference type="Gene3D" id="3.30.559.10">
    <property type="entry name" value="Chloramphenicol acetyltransferase-like domain"/>
    <property type="match status" value="1"/>
</dbReference>
<dbReference type="EC" id="2.3.1.-" evidence="9"/>
<dbReference type="InterPro" id="IPR004167">
    <property type="entry name" value="PSBD"/>
</dbReference>
<dbReference type="InterPro" id="IPR050743">
    <property type="entry name" value="2-oxoacid_DH_E2_comp"/>
</dbReference>
<dbReference type="PROSITE" id="PS51826">
    <property type="entry name" value="PSBD"/>
    <property type="match status" value="1"/>
</dbReference>
<dbReference type="EMBL" id="CP071137">
    <property type="protein sequence ID" value="QWY77255.1"/>
    <property type="molecule type" value="Genomic_DNA"/>
</dbReference>
<dbReference type="Pfam" id="PF02817">
    <property type="entry name" value="E3_binding"/>
    <property type="match status" value="1"/>
</dbReference>
<dbReference type="InterPro" id="IPR023213">
    <property type="entry name" value="CAT-like_dom_sf"/>
</dbReference>
<evidence type="ECO:0000256" key="4">
    <source>
        <dbReference type="ARBA" id="ARBA00022679"/>
    </source>
</evidence>
<dbReference type="InterPro" id="IPR001078">
    <property type="entry name" value="2-oxoacid_DH_actylTfrase"/>
</dbReference>
<evidence type="ECO:0000256" key="5">
    <source>
        <dbReference type="ARBA" id="ARBA00022823"/>
    </source>
</evidence>
<feature type="domain" description="Lipoyl-binding" evidence="10">
    <location>
        <begin position="2"/>
        <end position="76"/>
    </location>
</feature>
<dbReference type="SUPFAM" id="SSF52777">
    <property type="entry name" value="CoA-dependent acyltransferases"/>
    <property type="match status" value="1"/>
</dbReference>
<keyword evidence="4 9" id="KW-0808">Transferase</keyword>
<protein>
    <recommendedName>
        <fullName evidence="9">Dihydrolipoamide acetyltransferase component of pyruvate dehydrogenase complex</fullName>
        <ecNumber evidence="9">2.3.1.-</ecNumber>
    </recommendedName>
</protein>
<dbReference type="RefSeq" id="WP_273144474.1">
    <property type="nucleotide sequence ID" value="NZ_CP053675.1"/>
</dbReference>
<comment type="subunit">
    <text evidence="3">Forms a 24-polypeptide structural core with octahedral symmetry.</text>
</comment>
<comment type="similarity">
    <text evidence="2 9">Belongs to the 2-oxoacid dehydrogenase family.</text>
</comment>
<evidence type="ECO:0000256" key="9">
    <source>
        <dbReference type="RuleBase" id="RU003423"/>
    </source>
</evidence>
<gene>
    <name evidence="12" type="ORF">JZL65_12420</name>
</gene>
<dbReference type="InterPro" id="IPR000089">
    <property type="entry name" value="Biotin_lipoyl"/>
</dbReference>
<dbReference type="PROSITE" id="PS50968">
    <property type="entry name" value="BIOTINYL_LIPOYL"/>
    <property type="match status" value="1"/>
</dbReference>
<proteinExistence type="inferred from homology"/>
<organism evidence="12 13">
    <name type="scientific">Ferrovum myxofaciens</name>
    <dbReference type="NCBI Taxonomy" id="416213"/>
    <lineage>
        <taxon>Bacteria</taxon>
        <taxon>Pseudomonadati</taxon>
        <taxon>Pseudomonadota</taxon>
        <taxon>Betaproteobacteria</taxon>
        <taxon>Ferrovales</taxon>
        <taxon>Ferrovaceae</taxon>
        <taxon>Ferrovum</taxon>
    </lineage>
</organism>
<dbReference type="GO" id="GO:0006086">
    <property type="term" value="P:pyruvate decarboxylation to acetyl-CoA"/>
    <property type="evidence" value="ECO:0007669"/>
    <property type="project" value="TreeGrafter"/>
</dbReference>
<evidence type="ECO:0000256" key="6">
    <source>
        <dbReference type="ARBA" id="ARBA00023315"/>
    </source>
</evidence>
<dbReference type="AlphaFoldDB" id="A0A9E6SXJ0"/>
<dbReference type="Gene3D" id="4.10.320.10">
    <property type="entry name" value="E3-binding domain"/>
    <property type="match status" value="1"/>
</dbReference>
<evidence type="ECO:0000313" key="12">
    <source>
        <dbReference type="EMBL" id="QWY77255.1"/>
    </source>
</evidence>
<dbReference type="PROSITE" id="PS00189">
    <property type="entry name" value="LIPOYL"/>
    <property type="match status" value="1"/>
</dbReference>
<evidence type="ECO:0000256" key="1">
    <source>
        <dbReference type="ARBA" id="ARBA00001938"/>
    </source>
</evidence>
<evidence type="ECO:0000256" key="2">
    <source>
        <dbReference type="ARBA" id="ARBA00007317"/>
    </source>
</evidence>
<comment type="catalytic activity">
    <reaction evidence="8">
        <text>N(6)-[(R)-dihydrolipoyl]-L-lysyl-[protein] + acetyl-CoA = N(6)-[(R)-S(8)-acetyldihydrolipoyl]-L-lysyl-[protein] + CoA</text>
        <dbReference type="Rhea" id="RHEA:17017"/>
        <dbReference type="Rhea" id="RHEA-COMP:10475"/>
        <dbReference type="Rhea" id="RHEA-COMP:10478"/>
        <dbReference type="ChEBI" id="CHEBI:57287"/>
        <dbReference type="ChEBI" id="CHEBI:57288"/>
        <dbReference type="ChEBI" id="CHEBI:83100"/>
        <dbReference type="ChEBI" id="CHEBI:83111"/>
        <dbReference type="EC" id="2.3.1.12"/>
    </reaction>
</comment>
<evidence type="ECO:0000259" key="11">
    <source>
        <dbReference type="PROSITE" id="PS51826"/>
    </source>
</evidence>
<feature type="domain" description="Peripheral subunit-binding (PSBD)" evidence="11">
    <location>
        <begin position="144"/>
        <end position="181"/>
    </location>
</feature>
<name>A0A9E6SXJ0_9PROT</name>
<evidence type="ECO:0000313" key="13">
    <source>
        <dbReference type="Proteomes" id="UP000683551"/>
    </source>
</evidence>
<dbReference type="GO" id="GO:0004742">
    <property type="term" value="F:dihydrolipoyllysine-residue acetyltransferase activity"/>
    <property type="evidence" value="ECO:0007669"/>
    <property type="project" value="UniProtKB-EC"/>
</dbReference>
<dbReference type="Proteomes" id="UP000683551">
    <property type="component" value="Chromosome"/>
</dbReference>
<dbReference type="InterPro" id="IPR036625">
    <property type="entry name" value="E3-bd_dom_sf"/>
</dbReference>
<dbReference type="SUPFAM" id="SSF47005">
    <property type="entry name" value="Peripheral subunit-binding domain of 2-oxo acid dehydrogenase complex"/>
    <property type="match status" value="1"/>
</dbReference>
<dbReference type="InterPro" id="IPR011053">
    <property type="entry name" value="Single_hybrid_motif"/>
</dbReference>
<evidence type="ECO:0000256" key="3">
    <source>
        <dbReference type="ARBA" id="ARBA00011484"/>
    </source>
</evidence>
<reference evidence="12" key="1">
    <citation type="submission" date="2021-02" db="EMBL/GenBank/DDBJ databases">
        <title>Comparative genomics of Ferrovum myxofaciens strains, predominant extremophile bacteria forming large biofilm stalactites in acid mine ecosystems.</title>
        <authorList>
            <person name="Burkartova K."/>
            <person name="Ridl J."/>
            <person name="Pajer P."/>
            <person name="Falteisek L."/>
        </authorList>
    </citation>
    <scope>NUCLEOTIDE SEQUENCE</scope>
    <source>
        <strain evidence="12">MI1III</strain>
    </source>
</reference>
<accession>A0A9E6SXJ0</accession>
<comment type="function">
    <text evidence="7">The pyruvate dehydrogenase complex catalyzes the overall conversion of pyruvate to acetyl-CoA and CO(2). It contains multiple copies of three enzymatic components: pyruvate dehydrogenase (E1), dihydrolipoamide acetyltransferase (E2) and lipoamide dehydrogenase (E3).</text>
</comment>
<keyword evidence="6 9" id="KW-0012">Acyltransferase</keyword>
<dbReference type="PANTHER" id="PTHR43178">
    <property type="entry name" value="DIHYDROLIPOAMIDE ACETYLTRANSFERASE COMPONENT OF PYRUVATE DEHYDROGENASE COMPLEX"/>
    <property type="match status" value="1"/>
</dbReference>
<dbReference type="PANTHER" id="PTHR43178:SF2">
    <property type="entry name" value="DIHYDROLIPOYLLYSINE-RESIDUE ACETYLTRANSFERASE COMPONENT OF PYRUVATE DEHYDROGENASE COMPLEX"/>
    <property type="match status" value="1"/>
</dbReference>
<evidence type="ECO:0000256" key="8">
    <source>
        <dbReference type="ARBA" id="ARBA00048370"/>
    </source>
</evidence>
<dbReference type="SUPFAM" id="SSF51230">
    <property type="entry name" value="Single hybrid motif"/>
    <property type="match status" value="1"/>
</dbReference>